<gene>
    <name evidence="2" type="ORF">H4W79_002579</name>
</gene>
<feature type="chain" id="PRO_5046934993" description="Peptidase inhibitor family I36" evidence="1">
    <location>
        <begin position="28"/>
        <end position="140"/>
    </location>
</feature>
<reference evidence="2 3" key="1">
    <citation type="submission" date="2020-10" db="EMBL/GenBank/DDBJ databases">
        <title>Sequencing the genomes of 1000 actinobacteria strains.</title>
        <authorList>
            <person name="Klenk H.-P."/>
        </authorList>
    </citation>
    <scope>NUCLEOTIDE SEQUENCE [LARGE SCALE GENOMIC DNA]</scope>
    <source>
        <strain evidence="2 3">DSM 45157</strain>
    </source>
</reference>
<evidence type="ECO:0000313" key="2">
    <source>
        <dbReference type="EMBL" id="MBE1458365.1"/>
    </source>
</evidence>
<dbReference type="EMBL" id="JADBDY010000001">
    <property type="protein sequence ID" value="MBE1458365.1"/>
    <property type="molecule type" value="Genomic_DNA"/>
</dbReference>
<proteinExistence type="predicted"/>
<evidence type="ECO:0000256" key="1">
    <source>
        <dbReference type="SAM" id="SignalP"/>
    </source>
</evidence>
<dbReference type="RefSeq" id="WP_191269863.1">
    <property type="nucleotide sequence ID" value="NZ_BMXJ01000003.1"/>
</dbReference>
<sequence length="140" mass="15168">MRTKRMTALVAAAITAATLFNAPVAQAEEVGSPTAASAADGRLHAYHGFDYKNYCGSWEGNSSHWGSCRNTTSSLWNNGYPGNLDDVRVYWGLNHSGAHRGVRNGMAFANLSHWYFDADTGAGSGQTLNNNISSHMWINL</sequence>
<accession>A0ABR9HH62</accession>
<keyword evidence="1" id="KW-0732">Signal</keyword>
<evidence type="ECO:0008006" key="4">
    <source>
        <dbReference type="Google" id="ProtNLM"/>
    </source>
</evidence>
<evidence type="ECO:0000313" key="3">
    <source>
        <dbReference type="Proteomes" id="UP000598217"/>
    </source>
</evidence>
<name>A0ABR9HH62_9ACTN</name>
<keyword evidence="3" id="KW-1185">Reference proteome</keyword>
<comment type="caution">
    <text evidence="2">The sequence shown here is derived from an EMBL/GenBank/DDBJ whole genome shotgun (WGS) entry which is preliminary data.</text>
</comment>
<organism evidence="2 3">
    <name type="scientific">Nocardiopsis terrae</name>
    <dbReference type="NCBI Taxonomy" id="372655"/>
    <lineage>
        <taxon>Bacteria</taxon>
        <taxon>Bacillati</taxon>
        <taxon>Actinomycetota</taxon>
        <taxon>Actinomycetes</taxon>
        <taxon>Streptosporangiales</taxon>
        <taxon>Nocardiopsidaceae</taxon>
        <taxon>Nocardiopsis</taxon>
    </lineage>
</organism>
<feature type="signal peptide" evidence="1">
    <location>
        <begin position="1"/>
        <end position="27"/>
    </location>
</feature>
<protein>
    <recommendedName>
        <fullName evidence="4">Peptidase inhibitor family I36</fullName>
    </recommendedName>
</protein>
<dbReference type="Proteomes" id="UP000598217">
    <property type="component" value="Unassembled WGS sequence"/>
</dbReference>